<keyword evidence="5" id="KW-0732">Signal</keyword>
<organism evidence="8 9">
    <name type="scientific">Roseateles oligotrophus</name>
    <dbReference type="NCBI Taxonomy" id="1769250"/>
    <lineage>
        <taxon>Bacteria</taxon>
        <taxon>Pseudomonadati</taxon>
        <taxon>Pseudomonadota</taxon>
        <taxon>Betaproteobacteria</taxon>
        <taxon>Burkholderiales</taxon>
        <taxon>Sphaerotilaceae</taxon>
        <taxon>Roseateles</taxon>
    </lineage>
</organism>
<feature type="chain" id="PRO_5046705492" evidence="5">
    <location>
        <begin position="44"/>
        <end position="568"/>
    </location>
</feature>
<feature type="domain" description="Polypeptide-transport-associated ShlB-type" evidence="7">
    <location>
        <begin position="87"/>
        <end position="161"/>
    </location>
</feature>
<evidence type="ECO:0000256" key="1">
    <source>
        <dbReference type="ARBA" id="ARBA00022452"/>
    </source>
</evidence>
<keyword evidence="1" id="KW-1134">Transmembrane beta strand</keyword>
<feature type="domain" description="Haemolysin activator HlyB C-terminal" evidence="6">
    <location>
        <begin position="223"/>
        <end position="528"/>
    </location>
</feature>
<feature type="region of interest" description="Disordered" evidence="4">
    <location>
        <begin position="54"/>
        <end position="76"/>
    </location>
</feature>
<evidence type="ECO:0000256" key="5">
    <source>
        <dbReference type="SAM" id="SignalP"/>
    </source>
</evidence>
<name>A0ABT2YFJ7_9BURK</name>
<reference evidence="8 9" key="1">
    <citation type="submission" date="2021-11" db="EMBL/GenBank/DDBJ databases">
        <authorList>
            <person name="Liang Q."/>
            <person name="Mou H."/>
            <person name="Liu Z."/>
        </authorList>
    </citation>
    <scope>NUCLEOTIDE SEQUENCE [LARGE SCALE GENOMIC DNA]</scope>
    <source>
        <strain evidence="8 9">CHU3</strain>
    </source>
</reference>
<accession>A0ABT2YFJ7</accession>
<evidence type="ECO:0000313" key="9">
    <source>
        <dbReference type="Proteomes" id="UP001209701"/>
    </source>
</evidence>
<proteinExistence type="predicted"/>
<keyword evidence="9" id="KW-1185">Reference proteome</keyword>
<dbReference type="InterPro" id="IPR005565">
    <property type="entry name" value="Hemolysn_activator_HlyB_C"/>
</dbReference>
<evidence type="ECO:0000313" key="8">
    <source>
        <dbReference type="EMBL" id="MCV2368755.1"/>
    </source>
</evidence>
<dbReference type="Gene3D" id="2.40.160.50">
    <property type="entry name" value="membrane protein fhac: a member of the omp85/tpsb transporter family"/>
    <property type="match status" value="1"/>
</dbReference>
<dbReference type="Pfam" id="PF03865">
    <property type="entry name" value="ShlB"/>
    <property type="match status" value="1"/>
</dbReference>
<protein>
    <submittedName>
        <fullName evidence="8">ShlB/FhaC/HecB family hemolysin secretion/activation protein</fullName>
    </submittedName>
</protein>
<keyword evidence="3" id="KW-0998">Cell outer membrane</keyword>
<dbReference type="Proteomes" id="UP001209701">
    <property type="component" value="Unassembled WGS sequence"/>
</dbReference>
<gene>
    <name evidence="8" type="ORF">LNV07_11720</name>
</gene>
<evidence type="ECO:0000259" key="7">
    <source>
        <dbReference type="Pfam" id="PF08479"/>
    </source>
</evidence>
<dbReference type="EMBL" id="JAJIRN010000005">
    <property type="protein sequence ID" value="MCV2368755.1"/>
    <property type="molecule type" value="Genomic_DNA"/>
</dbReference>
<dbReference type="RefSeq" id="WP_263571353.1">
    <property type="nucleotide sequence ID" value="NZ_JAJIRN010000005.1"/>
</dbReference>
<comment type="caution">
    <text evidence="8">The sequence shown here is derived from an EMBL/GenBank/DDBJ whole genome shotgun (WGS) entry which is preliminary data.</text>
</comment>
<dbReference type="Pfam" id="PF08479">
    <property type="entry name" value="POTRA_2"/>
    <property type="match status" value="1"/>
</dbReference>
<dbReference type="Gene3D" id="3.10.20.310">
    <property type="entry name" value="membrane protein fhac"/>
    <property type="match status" value="1"/>
</dbReference>
<keyword evidence="1" id="KW-0472">Membrane</keyword>
<evidence type="ECO:0000256" key="2">
    <source>
        <dbReference type="ARBA" id="ARBA00022692"/>
    </source>
</evidence>
<keyword evidence="2" id="KW-0812">Transmembrane</keyword>
<evidence type="ECO:0000256" key="3">
    <source>
        <dbReference type="ARBA" id="ARBA00023237"/>
    </source>
</evidence>
<dbReference type="InterPro" id="IPR051544">
    <property type="entry name" value="TPS_OM_transporter"/>
</dbReference>
<feature type="signal peptide" evidence="5">
    <location>
        <begin position="1"/>
        <end position="43"/>
    </location>
</feature>
<dbReference type="PANTHER" id="PTHR34597:SF1">
    <property type="entry name" value="HEME_HEMOPEXIN TRANSPORTER PROTEIN HUXB"/>
    <property type="match status" value="1"/>
</dbReference>
<evidence type="ECO:0000256" key="4">
    <source>
        <dbReference type="SAM" id="MobiDB-lite"/>
    </source>
</evidence>
<sequence>MNHQHNLTTEPQTMTPAEPHVLRLVSIASLTLIASMASLSAHAQTLPDAGQLSQELRRQPEPQRQAPRLTMPTPSTDLVLPGGRLVQLNSVQIGGNTVIDSAALEGLLADAQGKKFDLAGLRSLAERVGEFYQQRGFLFARAYLPPQDVSEGILRIQVLEGEYGQIRANSNNPSWAAQAEQFLSSLQPGSVIASAPLERATLILGDQPGVLAVPLMQPGSKVGSGDLEVEVTRANTLVGSVGLDNHGNRYSGRNRLQVNLDWNSPMRLGDQISLRSLVSDEKLWLGSLAYSTPLGSRGLRATVSYAHTDYQLGKEFASADATGTAKVSNIGLNYPLLRTNNANLKASTSYQHKRLQDSKAGISEGKTSDALVLTFDFDRRDNFGQGGISFGSLSMTPGTLKLAESLAAADHNRTAGRFAKINLDIVRMQNLTTDLSFFGRFSAQMADKNLDSSERITLGGAGGVRSFPNGEATGDQGWLTQMELRYAAGAIRPYAFADIGKVQINKAPTPQTVLNSRKLSGAGLGVRMQLKALELDGALAWRGKGGPPQADTSTEKKPLAWVSVIYRM</sequence>
<dbReference type="PANTHER" id="PTHR34597">
    <property type="entry name" value="SLR1661 PROTEIN"/>
    <property type="match status" value="1"/>
</dbReference>
<evidence type="ECO:0000259" key="6">
    <source>
        <dbReference type="Pfam" id="PF03865"/>
    </source>
</evidence>
<dbReference type="InterPro" id="IPR013686">
    <property type="entry name" value="Polypept-transport_assoc_ShlB"/>
</dbReference>